<accession>A0A317PH57</accession>
<keyword evidence="1" id="KW-0472">Membrane</keyword>
<reference evidence="2 3" key="1">
    <citation type="submission" date="2018-05" db="EMBL/GenBank/DDBJ databases">
        <title>Genomic Encyclopedia of Type Strains, Phase IV (KMG-IV): sequencing the most valuable type-strain genomes for metagenomic binning, comparative biology and taxonomic classification.</title>
        <authorList>
            <person name="Goeker M."/>
        </authorList>
    </citation>
    <scope>NUCLEOTIDE SEQUENCE [LARGE SCALE GENOMIC DNA]</scope>
    <source>
        <strain evidence="2 3">DSM 16791</strain>
    </source>
</reference>
<feature type="transmembrane region" description="Helical" evidence="1">
    <location>
        <begin position="49"/>
        <end position="71"/>
    </location>
</feature>
<dbReference type="Proteomes" id="UP000246352">
    <property type="component" value="Unassembled WGS sequence"/>
</dbReference>
<proteinExistence type="predicted"/>
<evidence type="ECO:0000256" key="1">
    <source>
        <dbReference type="SAM" id="Phobius"/>
    </source>
</evidence>
<keyword evidence="3" id="KW-1185">Reference proteome</keyword>
<dbReference type="RefSeq" id="WP_110033403.1">
    <property type="nucleotide sequence ID" value="NZ_QGTR01000004.1"/>
</dbReference>
<protein>
    <submittedName>
        <fullName evidence="2">Uncharacterized protein</fullName>
    </submittedName>
</protein>
<keyword evidence="1" id="KW-1133">Transmembrane helix</keyword>
<feature type="transmembrane region" description="Helical" evidence="1">
    <location>
        <begin position="7"/>
        <end position="29"/>
    </location>
</feature>
<evidence type="ECO:0000313" key="2">
    <source>
        <dbReference type="EMBL" id="PWV99276.1"/>
    </source>
</evidence>
<dbReference type="AlphaFoldDB" id="A0A317PH57"/>
<name>A0A317PH57_9HYPH</name>
<keyword evidence="1" id="KW-0812">Transmembrane</keyword>
<organism evidence="2 3">
    <name type="scientific">Hoeflea marina</name>
    <dbReference type="NCBI Taxonomy" id="274592"/>
    <lineage>
        <taxon>Bacteria</taxon>
        <taxon>Pseudomonadati</taxon>
        <taxon>Pseudomonadota</taxon>
        <taxon>Alphaproteobacteria</taxon>
        <taxon>Hyphomicrobiales</taxon>
        <taxon>Rhizobiaceae</taxon>
        <taxon>Hoeflea</taxon>
    </lineage>
</organism>
<gene>
    <name evidence="2" type="ORF">DFR52_104570</name>
</gene>
<evidence type="ECO:0000313" key="3">
    <source>
        <dbReference type="Proteomes" id="UP000246352"/>
    </source>
</evidence>
<comment type="caution">
    <text evidence="2">The sequence shown here is derived from an EMBL/GenBank/DDBJ whole genome shotgun (WGS) entry which is preliminary data.</text>
</comment>
<dbReference type="EMBL" id="QGTR01000004">
    <property type="protein sequence ID" value="PWV99276.1"/>
    <property type="molecule type" value="Genomic_DNA"/>
</dbReference>
<dbReference type="OrthoDB" id="8115457at2"/>
<sequence>MPKLIRFLLLHTGLGVAVGWLIAAGLVWFNINGFGDLVLGSSSRVAAVFILMVSFGSTFGFAAVATGVMLMPTDKDEFDRL</sequence>